<evidence type="ECO:0000256" key="1">
    <source>
        <dbReference type="ARBA" id="ARBA00001936"/>
    </source>
</evidence>
<sequence length="246" mass="26861">VADQSDQRRFDAWEHRHRTTGTSELIPAATVVVMRDGPSGLELLMLRKNSKVAFGGMWVFPGGRIDDGDAVIDAEGNPDELATAAVAAAREATEEASVVVDPASLVWFSHWVPPPITPKRFSTFFFASRLATDAVVAIDDGEITEHQWLRPAEALERRDAGEVELAPPTWMTLKLLTGWECVDEALAGLAEMQPVFYETHIGRSNDGPVAMWDGDAGYADSDPKVPGARHRLTMGQDGYSFEHTAS</sequence>
<name>A0A381RLZ1_9ZZZZ</name>
<comment type="cofactor">
    <cofactor evidence="1">
        <name>Mn(2+)</name>
        <dbReference type="ChEBI" id="CHEBI:29035"/>
    </cofactor>
</comment>
<keyword evidence="3" id="KW-0479">Metal-binding</keyword>
<dbReference type="SUPFAM" id="SSF55811">
    <property type="entry name" value="Nudix"/>
    <property type="match status" value="1"/>
</dbReference>
<accession>A0A381RLZ1</accession>
<keyword evidence="6" id="KW-0464">Manganese</keyword>
<evidence type="ECO:0000256" key="5">
    <source>
        <dbReference type="ARBA" id="ARBA00022842"/>
    </source>
</evidence>
<reference evidence="8" key="1">
    <citation type="submission" date="2018-05" db="EMBL/GenBank/DDBJ databases">
        <authorList>
            <person name="Lanie J.A."/>
            <person name="Ng W.-L."/>
            <person name="Kazmierczak K.M."/>
            <person name="Andrzejewski T.M."/>
            <person name="Davidsen T.M."/>
            <person name="Wayne K.J."/>
            <person name="Tettelin H."/>
            <person name="Glass J.I."/>
            <person name="Rusch D."/>
            <person name="Podicherti R."/>
            <person name="Tsui H.-C.T."/>
            <person name="Winkler M.E."/>
        </authorList>
    </citation>
    <scope>NUCLEOTIDE SEQUENCE</scope>
</reference>
<protein>
    <recommendedName>
        <fullName evidence="7">Nudix hydrolase domain-containing protein</fullName>
    </recommendedName>
</protein>
<evidence type="ECO:0000256" key="3">
    <source>
        <dbReference type="ARBA" id="ARBA00022723"/>
    </source>
</evidence>
<feature type="non-terminal residue" evidence="8">
    <location>
        <position position="1"/>
    </location>
</feature>
<dbReference type="InterPro" id="IPR039121">
    <property type="entry name" value="NUDT19"/>
</dbReference>
<keyword evidence="4" id="KW-0378">Hydrolase</keyword>
<dbReference type="Pfam" id="PF00293">
    <property type="entry name" value="NUDIX"/>
    <property type="match status" value="1"/>
</dbReference>
<dbReference type="InterPro" id="IPR000086">
    <property type="entry name" value="NUDIX_hydrolase_dom"/>
</dbReference>
<evidence type="ECO:0000256" key="6">
    <source>
        <dbReference type="ARBA" id="ARBA00023211"/>
    </source>
</evidence>
<dbReference type="GO" id="GO:0046872">
    <property type="term" value="F:metal ion binding"/>
    <property type="evidence" value="ECO:0007669"/>
    <property type="project" value="UniProtKB-KW"/>
</dbReference>
<dbReference type="EMBL" id="UINC01002043">
    <property type="protein sequence ID" value="SUZ92244.1"/>
    <property type="molecule type" value="Genomic_DNA"/>
</dbReference>
<feature type="domain" description="Nudix hydrolase" evidence="7">
    <location>
        <begin position="24"/>
        <end position="171"/>
    </location>
</feature>
<dbReference type="GO" id="GO:0016818">
    <property type="term" value="F:hydrolase activity, acting on acid anhydrides, in phosphorus-containing anhydrides"/>
    <property type="evidence" value="ECO:0007669"/>
    <property type="project" value="InterPro"/>
</dbReference>
<comment type="cofactor">
    <cofactor evidence="2">
        <name>Mg(2+)</name>
        <dbReference type="ChEBI" id="CHEBI:18420"/>
    </cofactor>
</comment>
<keyword evidence="5" id="KW-0460">Magnesium</keyword>
<organism evidence="8">
    <name type="scientific">marine metagenome</name>
    <dbReference type="NCBI Taxonomy" id="408172"/>
    <lineage>
        <taxon>unclassified sequences</taxon>
        <taxon>metagenomes</taxon>
        <taxon>ecological metagenomes</taxon>
    </lineage>
</organism>
<dbReference type="PANTHER" id="PTHR12318">
    <property type="entry name" value="TESTOSTERONE-REGULATED PROTEIN RP2"/>
    <property type="match status" value="1"/>
</dbReference>
<evidence type="ECO:0000259" key="7">
    <source>
        <dbReference type="PROSITE" id="PS51462"/>
    </source>
</evidence>
<evidence type="ECO:0000256" key="4">
    <source>
        <dbReference type="ARBA" id="ARBA00022801"/>
    </source>
</evidence>
<dbReference type="AlphaFoldDB" id="A0A381RLZ1"/>
<dbReference type="CDD" id="cd18870">
    <property type="entry name" value="NUDIX_AcylCoAdiphos_Nudt19"/>
    <property type="match status" value="1"/>
</dbReference>
<evidence type="ECO:0000256" key="2">
    <source>
        <dbReference type="ARBA" id="ARBA00001946"/>
    </source>
</evidence>
<dbReference type="InterPro" id="IPR015797">
    <property type="entry name" value="NUDIX_hydrolase-like_dom_sf"/>
</dbReference>
<evidence type="ECO:0000313" key="8">
    <source>
        <dbReference type="EMBL" id="SUZ92244.1"/>
    </source>
</evidence>
<dbReference type="PANTHER" id="PTHR12318:SF0">
    <property type="entry name" value="ACYL-COENZYME A DIPHOSPHATASE NUDT19"/>
    <property type="match status" value="1"/>
</dbReference>
<gene>
    <name evidence="8" type="ORF">METZ01_LOCUS45098</name>
</gene>
<dbReference type="Gene3D" id="3.90.79.10">
    <property type="entry name" value="Nucleoside Triphosphate Pyrophosphohydrolase"/>
    <property type="match status" value="2"/>
</dbReference>
<proteinExistence type="predicted"/>
<dbReference type="PROSITE" id="PS51462">
    <property type="entry name" value="NUDIX"/>
    <property type="match status" value="1"/>
</dbReference>